<keyword evidence="1" id="KW-1133">Transmembrane helix</keyword>
<accession>A0A7R9C322</accession>
<feature type="transmembrane region" description="Helical" evidence="1">
    <location>
        <begin position="45"/>
        <end position="66"/>
    </location>
</feature>
<name>A0A7R9C322_9CRUS</name>
<keyword evidence="3" id="KW-1185">Reference proteome</keyword>
<feature type="non-terminal residue" evidence="2">
    <location>
        <position position="145"/>
    </location>
</feature>
<keyword evidence="1" id="KW-0812">Transmembrane</keyword>
<dbReference type="InterPro" id="IPR031720">
    <property type="entry name" value="DUF4728"/>
</dbReference>
<dbReference type="Pfam" id="PF15860">
    <property type="entry name" value="DUF4728"/>
    <property type="match status" value="1"/>
</dbReference>
<feature type="transmembrane region" description="Helical" evidence="1">
    <location>
        <begin position="78"/>
        <end position="98"/>
    </location>
</feature>
<reference evidence="2" key="1">
    <citation type="submission" date="2020-11" db="EMBL/GenBank/DDBJ databases">
        <authorList>
            <person name="Tran Van P."/>
        </authorList>
    </citation>
    <scope>NUCLEOTIDE SEQUENCE</scope>
</reference>
<dbReference type="Proteomes" id="UP000678499">
    <property type="component" value="Unassembled WGS sequence"/>
</dbReference>
<evidence type="ECO:0000313" key="3">
    <source>
        <dbReference type="Proteomes" id="UP000678499"/>
    </source>
</evidence>
<feature type="transmembrane region" description="Helical" evidence="1">
    <location>
        <begin position="110"/>
        <end position="131"/>
    </location>
</feature>
<dbReference type="EMBL" id="OA893860">
    <property type="protein sequence ID" value="CAD7285119.1"/>
    <property type="molecule type" value="Genomic_DNA"/>
</dbReference>
<dbReference type="EMBL" id="CAJPEX010011823">
    <property type="protein sequence ID" value="CAG0925271.1"/>
    <property type="molecule type" value="Genomic_DNA"/>
</dbReference>
<evidence type="ECO:0000256" key="1">
    <source>
        <dbReference type="SAM" id="Phobius"/>
    </source>
</evidence>
<keyword evidence="1" id="KW-0472">Membrane</keyword>
<dbReference type="AlphaFoldDB" id="A0A7R9C322"/>
<gene>
    <name evidence="2" type="ORF">NMOB1V02_LOCUS12721</name>
</gene>
<sequence>ILLAPAGIIMGLIFYFPYSHFYFIQQGARTDQASDTLNVGNAINVWTAVRMVPSILACCLLIMGAIKEEKKLLRPWLAWVALNCVFGLGCLVALIACARRALIANNDVGLMWTQIFLVLIEGLMFPVVYAYHKRLCRDPVRYGQE</sequence>
<evidence type="ECO:0000313" key="2">
    <source>
        <dbReference type="EMBL" id="CAD7285119.1"/>
    </source>
</evidence>
<protein>
    <submittedName>
        <fullName evidence="2">Uncharacterized protein</fullName>
    </submittedName>
</protein>
<proteinExistence type="predicted"/>
<organism evidence="2">
    <name type="scientific">Notodromas monacha</name>
    <dbReference type="NCBI Taxonomy" id="399045"/>
    <lineage>
        <taxon>Eukaryota</taxon>
        <taxon>Metazoa</taxon>
        <taxon>Ecdysozoa</taxon>
        <taxon>Arthropoda</taxon>
        <taxon>Crustacea</taxon>
        <taxon>Oligostraca</taxon>
        <taxon>Ostracoda</taxon>
        <taxon>Podocopa</taxon>
        <taxon>Podocopida</taxon>
        <taxon>Cypridocopina</taxon>
        <taxon>Cypridoidea</taxon>
        <taxon>Cyprididae</taxon>
        <taxon>Notodromas</taxon>
    </lineage>
</organism>
<feature type="transmembrane region" description="Helical" evidence="1">
    <location>
        <begin position="6"/>
        <end position="24"/>
    </location>
</feature>